<dbReference type="GO" id="GO:0016020">
    <property type="term" value="C:membrane"/>
    <property type="evidence" value="ECO:0007669"/>
    <property type="project" value="UniProtKB-SubCell"/>
</dbReference>
<proteinExistence type="inferred from homology"/>
<feature type="transmembrane region" description="Helical" evidence="6">
    <location>
        <begin position="34"/>
        <end position="57"/>
    </location>
</feature>
<evidence type="ECO:0000313" key="7">
    <source>
        <dbReference type="EMBL" id="MCQ8183968.1"/>
    </source>
</evidence>
<evidence type="ECO:0000256" key="2">
    <source>
        <dbReference type="ARBA" id="ARBA00009694"/>
    </source>
</evidence>
<dbReference type="RefSeq" id="WP_256617772.1">
    <property type="nucleotide sequence ID" value="NZ_JANIBC010000001.1"/>
</dbReference>
<evidence type="ECO:0000256" key="4">
    <source>
        <dbReference type="ARBA" id="ARBA00022989"/>
    </source>
</evidence>
<evidence type="ECO:0000256" key="6">
    <source>
        <dbReference type="SAM" id="Phobius"/>
    </source>
</evidence>
<dbReference type="Pfam" id="PF04241">
    <property type="entry name" value="DUF423"/>
    <property type="match status" value="1"/>
</dbReference>
<organism evidence="7 8">
    <name type="scientific">Parvularcula maris</name>
    <dbReference type="NCBI Taxonomy" id="2965077"/>
    <lineage>
        <taxon>Bacteria</taxon>
        <taxon>Pseudomonadati</taxon>
        <taxon>Pseudomonadota</taxon>
        <taxon>Alphaproteobacteria</taxon>
        <taxon>Parvularculales</taxon>
        <taxon>Parvularculaceae</taxon>
        <taxon>Parvularcula</taxon>
    </lineage>
</organism>
<keyword evidence="5 6" id="KW-0472">Membrane</keyword>
<dbReference type="InterPro" id="IPR006696">
    <property type="entry name" value="DUF423"/>
</dbReference>
<dbReference type="PANTHER" id="PTHR43461">
    <property type="entry name" value="TRANSMEMBRANE PROTEIN 256"/>
    <property type="match status" value="1"/>
</dbReference>
<feature type="transmembrane region" description="Helical" evidence="6">
    <location>
        <begin position="88"/>
        <end position="112"/>
    </location>
</feature>
<dbReference type="AlphaFoldDB" id="A0A9X2L6H2"/>
<comment type="caution">
    <text evidence="7">The sequence shown here is derived from an EMBL/GenBank/DDBJ whole genome shotgun (WGS) entry which is preliminary data.</text>
</comment>
<accession>A0A9X2L6H2</accession>
<gene>
    <name evidence="7" type="ORF">NOG11_01075</name>
</gene>
<evidence type="ECO:0000256" key="3">
    <source>
        <dbReference type="ARBA" id="ARBA00022692"/>
    </source>
</evidence>
<keyword evidence="3 6" id="KW-0812">Transmembrane</keyword>
<name>A0A9X2L6H2_9PROT</name>
<feature type="transmembrane region" description="Helical" evidence="6">
    <location>
        <begin position="64"/>
        <end position="82"/>
    </location>
</feature>
<dbReference type="Proteomes" id="UP001142610">
    <property type="component" value="Unassembled WGS sequence"/>
</dbReference>
<sequence length="116" mass="11731">MKLLMVAGLVGFVTVALGAFGAHGLEGRLTPKEMGWWQTATLYALVHAALAAGWLAAGRGVWPAGLLLAGALVFSGTLYAMALGAPRVLGAVTPVGGVLMLAGWAGIAVEAFRSQA</sequence>
<dbReference type="PANTHER" id="PTHR43461:SF1">
    <property type="entry name" value="TRANSMEMBRANE PROTEIN 256"/>
    <property type="match status" value="1"/>
</dbReference>
<keyword evidence="8" id="KW-1185">Reference proteome</keyword>
<dbReference type="EMBL" id="JANIBC010000001">
    <property type="protein sequence ID" value="MCQ8183968.1"/>
    <property type="molecule type" value="Genomic_DNA"/>
</dbReference>
<evidence type="ECO:0000313" key="8">
    <source>
        <dbReference type="Proteomes" id="UP001142610"/>
    </source>
</evidence>
<protein>
    <submittedName>
        <fullName evidence="7">DUF423 domain-containing protein</fullName>
    </submittedName>
</protein>
<reference evidence="7" key="1">
    <citation type="submission" date="2022-07" db="EMBL/GenBank/DDBJ databases">
        <title>Parvularcula maris sp. nov., an algicidal bacterium isolated from seawater.</title>
        <authorList>
            <person name="Li F."/>
        </authorList>
    </citation>
    <scope>NUCLEOTIDE SEQUENCE</scope>
    <source>
        <strain evidence="7">BGMRC 0090</strain>
    </source>
</reference>
<evidence type="ECO:0000256" key="5">
    <source>
        <dbReference type="ARBA" id="ARBA00023136"/>
    </source>
</evidence>
<comment type="similarity">
    <text evidence="2">Belongs to the UPF0382 family.</text>
</comment>
<evidence type="ECO:0000256" key="1">
    <source>
        <dbReference type="ARBA" id="ARBA00004141"/>
    </source>
</evidence>
<comment type="subcellular location">
    <subcellularLocation>
        <location evidence="1">Membrane</location>
        <topology evidence="1">Multi-pass membrane protein</topology>
    </subcellularLocation>
</comment>
<keyword evidence="4 6" id="KW-1133">Transmembrane helix</keyword>